<protein>
    <submittedName>
        <fullName evidence="1">Uncharacterized protein</fullName>
    </submittedName>
</protein>
<accession>A0A517VXD3</accession>
<dbReference type="AlphaFoldDB" id="A0A517VXD3"/>
<sequence>MPRAEIDVGIDFCRAITVGGDISERIRTADNSVEGCRSTFSGIDS</sequence>
<dbReference type="Proteomes" id="UP000318704">
    <property type="component" value="Chromosome"/>
</dbReference>
<organism evidence="1 2">
    <name type="scientific">Gimesia aquarii</name>
    <dbReference type="NCBI Taxonomy" id="2527964"/>
    <lineage>
        <taxon>Bacteria</taxon>
        <taxon>Pseudomonadati</taxon>
        <taxon>Planctomycetota</taxon>
        <taxon>Planctomycetia</taxon>
        <taxon>Planctomycetales</taxon>
        <taxon>Planctomycetaceae</taxon>
        <taxon>Gimesia</taxon>
    </lineage>
</organism>
<dbReference type="KEGG" id="gaw:V144x_31390"/>
<name>A0A517VXD3_9PLAN</name>
<evidence type="ECO:0000313" key="2">
    <source>
        <dbReference type="Proteomes" id="UP000318704"/>
    </source>
</evidence>
<gene>
    <name evidence="1" type="ORF">V144x_31390</name>
</gene>
<proteinExistence type="predicted"/>
<reference evidence="1 2" key="1">
    <citation type="submission" date="2019-03" db="EMBL/GenBank/DDBJ databases">
        <title>Deep-cultivation of Planctomycetes and their phenomic and genomic characterization uncovers novel biology.</title>
        <authorList>
            <person name="Wiegand S."/>
            <person name="Jogler M."/>
            <person name="Boedeker C."/>
            <person name="Pinto D."/>
            <person name="Vollmers J."/>
            <person name="Rivas-Marin E."/>
            <person name="Kohn T."/>
            <person name="Peeters S.H."/>
            <person name="Heuer A."/>
            <person name="Rast P."/>
            <person name="Oberbeckmann S."/>
            <person name="Bunk B."/>
            <person name="Jeske O."/>
            <person name="Meyerdierks A."/>
            <person name="Storesund J.E."/>
            <person name="Kallscheuer N."/>
            <person name="Luecker S."/>
            <person name="Lage O.M."/>
            <person name="Pohl T."/>
            <person name="Merkel B.J."/>
            <person name="Hornburger P."/>
            <person name="Mueller R.-W."/>
            <person name="Bruemmer F."/>
            <person name="Labrenz M."/>
            <person name="Spormann A.M."/>
            <person name="Op den Camp H."/>
            <person name="Overmann J."/>
            <person name="Amann R."/>
            <person name="Jetten M.S.M."/>
            <person name="Mascher T."/>
            <person name="Medema M.H."/>
            <person name="Devos D.P."/>
            <person name="Kaster A.-K."/>
            <person name="Ovreas L."/>
            <person name="Rohde M."/>
            <person name="Galperin M.Y."/>
            <person name="Jogler C."/>
        </authorList>
    </citation>
    <scope>NUCLEOTIDE SEQUENCE [LARGE SCALE GENOMIC DNA]</scope>
    <source>
        <strain evidence="1 2">V144</strain>
    </source>
</reference>
<evidence type="ECO:0000313" key="1">
    <source>
        <dbReference type="EMBL" id="QDT97659.1"/>
    </source>
</evidence>
<dbReference type="EMBL" id="CP037920">
    <property type="protein sequence ID" value="QDT97659.1"/>
    <property type="molecule type" value="Genomic_DNA"/>
</dbReference>